<proteinExistence type="inferred from homology"/>
<dbReference type="GO" id="GO:0003700">
    <property type="term" value="F:DNA-binding transcription factor activity"/>
    <property type="evidence" value="ECO:0007669"/>
    <property type="project" value="InterPro"/>
</dbReference>
<evidence type="ECO:0000259" key="5">
    <source>
        <dbReference type="PROSITE" id="PS50931"/>
    </source>
</evidence>
<name>A0A6J7PR67_9ZZZZ</name>
<accession>A0A6J7PR67</accession>
<feature type="domain" description="HTH lysR-type" evidence="5">
    <location>
        <begin position="40"/>
        <end position="95"/>
    </location>
</feature>
<evidence type="ECO:0000313" key="7">
    <source>
        <dbReference type="EMBL" id="CAB5060776.1"/>
    </source>
</evidence>
<dbReference type="GO" id="GO:0005829">
    <property type="term" value="C:cytosol"/>
    <property type="evidence" value="ECO:0007669"/>
    <property type="project" value="TreeGrafter"/>
</dbReference>
<organism evidence="6">
    <name type="scientific">freshwater metagenome</name>
    <dbReference type="NCBI Taxonomy" id="449393"/>
    <lineage>
        <taxon>unclassified sequences</taxon>
        <taxon>metagenomes</taxon>
        <taxon>ecological metagenomes</taxon>
    </lineage>
</organism>
<keyword evidence="4" id="KW-0804">Transcription</keyword>
<evidence type="ECO:0000256" key="3">
    <source>
        <dbReference type="ARBA" id="ARBA00023125"/>
    </source>
</evidence>
<keyword evidence="3" id="KW-0238">DNA-binding</keyword>
<dbReference type="PROSITE" id="PS50931">
    <property type="entry name" value="HTH_LYSR"/>
    <property type="match status" value="1"/>
</dbReference>
<dbReference type="PANTHER" id="PTHR30419">
    <property type="entry name" value="HTH-TYPE TRANSCRIPTIONAL REGULATOR YBHD"/>
    <property type="match status" value="1"/>
</dbReference>
<dbReference type="InterPro" id="IPR000847">
    <property type="entry name" value="LysR_HTH_N"/>
</dbReference>
<reference evidence="6" key="1">
    <citation type="submission" date="2020-05" db="EMBL/GenBank/DDBJ databases">
        <authorList>
            <person name="Chiriac C."/>
            <person name="Salcher M."/>
            <person name="Ghai R."/>
            <person name="Kavagutti S V."/>
        </authorList>
    </citation>
    <scope>NUCLEOTIDE SEQUENCE</scope>
</reference>
<comment type="similarity">
    <text evidence="1">Belongs to the LysR transcriptional regulatory family.</text>
</comment>
<dbReference type="Pfam" id="PF03466">
    <property type="entry name" value="LysR_substrate"/>
    <property type="match status" value="1"/>
</dbReference>
<dbReference type="GO" id="GO:0003677">
    <property type="term" value="F:DNA binding"/>
    <property type="evidence" value="ECO:0007669"/>
    <property type="project" value="UniProtKB-KW"/>
</dbReference>
<dbReference type="InterPro" id="IPR005119">
    <property type="entry name" value="LysR_subst-bd"/>
</dbReference>
<evidence type="ECO:0000313" key="6">
    <source>
        <dbReference type="EMBL" id="CAB5007856.1"/>
    </source>
</evidence>
<evidence type="ECO:0000256" key="2">
    <source>
        <dbReference type="ARBA" id="ARBA00023015"/>
    </source>
</evidence>
<dbReference type="EMBL" id="CAFBQU010000004">
    <property type="protein sequence ID" value="CAB5060776.1"/>
    <property type="molecule type" value="Genomic_DNA"/>
</dbReference>
<evidence type="ECO:0000256" key="4">
    <source>
        <dbReference type="ARBA" id="ARBA00023163"/>
    </source>
</evidence>
<dbReference type="AlphaFoldDB" id="A0A6J7PR67"/>
<dbReference type="SUPFAM" id="SSF53850">
    <property type="entry name" value="Periplasmic binding protein-like II"/>
    <property type="match status" value="1"/>
</dbReference>
<dbReference type="EMBL" id="CAFBPN010000002">
    <property type="protein sequence ID" value="CAB5007856.1"/>
    <property type="molecule type" value="Genomic_DNA"/>
</dbReference>
<gene>
    <name evidence="6" type="ORF">UFOPK4098_00118</name>
    <name evidence="7" type="ORF">UFOPK4347_00318</name>
</gene>
<dbReference type="InterPro" id="IPR036390">
    <property type="entry name" value="WH_DNA-bd_sf"/>
</dbReference>
<dbReference type="Gene3D" id="3.40.190.290">
    <property type="match status" value="1"/>
</dbReference>
<protein>
    <submittedName>
        <fullName evidence="6">Unannotated protein</fullName>
    </submittedName>
</protein>
<sequence>MGSSRIGLGGSPIRLLDISCLISGYYSRRTARYLVSFFVMELRQLTSLLAIADHGSFSAAAKSLGTVQSNVSAHISRLEKDLGTTLIDRHSGQLTDEGLAVAERARRIVHEMDDIASDIKARDEEIVGETRLGVLGTTARWFMPRLLTSLSHSQPGIRTIVHEGSTSSLLPRLANGTIDAAIVHLPVDDPELMTQPLFAEDMLLLAHSKHALASYDTISLTELATYPLLLPPRSTAFRRIVDRAAANKGVALQAQAEIDGVRLLASLAFEGFGAAIVPASAIPGWLKGDFVRIAVPELPRRVVGWAQRRRPQPNRATRATLLEAQLVIEKYGTRQPGVYVGKGAFPLARNTEPRA</sequence>
<dbReference type="InterPro" id="IPR036388">
    <property type="entry name" value="WH-like_DNA-bd_sf"/>
</dbReference>
<dbReference type="Pfam" id="PF00126">
    <property type="entry name" value="HTH_1"/>
    <property type="match status" value="1"/>
</dbReference>
<dbReference type="InterPro" id="IPR050950">
    <property type="entry name" value="HTH-type_LysR_regulators"/>
</dbReference>
<evidence type="ECO:0000256" key="1">
    <source>
        <dbReference type="ARBA" id="ARBA00009437"/>
    </source>
</evidence>
<keyword evidence="2" id="KW-0805">Transcription regulation</keyword>
<dbReference type="SUPFAM" id="SSF46785">
    <property type="entry name" value="Winged helix' DNA-binding domain"/>
    <property type="match status" value="1"/>
</dbReference>
<dbReference type="PRINTS" id="PR00039">
    <property type="entry name" value="HTHLYSR"/>
</dbReference>
<dbReference type="FunFam" id="1.10.10.10:FF:000001">
    <property type="entry name" value="LysR family transcriptional regulator"/>
    <property type="match status" value="1"/>
</dbReference>
<dbReference type="Gene3D" id="1.10.10.10">
    <property type="entry name" value="Winged helix-like DNA-binding domain superfamily/Winged helix DNA-binding domain"/>
    <property type="match status" value="1"/>
</dbReference>
<dbReference type="CDD" id="cd05466">
    <property type="entry name" value="PBP2_LTTR_substrate"/>
    <property type="match status" value="1"/>
</dbReference>